<evidence type="ECO:0000313" key="1">
    <source>
        <dbReference type="EMBL" id="QQO97087.1"/>
    </source>
</evidence>
<organism evidence="1 2">
    <name type="scientific">Cellulophaga phage Nekkels_1</name>
    <dbReference type="NCBI Taxonomy" id="2745692"/>
    <lineage>
        <taxon>Viruses</taxon>
        <taxon>Duplodnaviria</taxon>
        <taxon>Heunggongvirae</taxon>
        <taxon>Uroviricota</taxon>
        <taxon>Caudoviricetes</taxon>
        <taxon>Assiduviridae</taxon>
        <taxon>Nekkelsvirus</taxon>
        <taxon>Nekkelsvirus Nekkels</taxon>
    </lineage>
</organism>
<dbReference type="Proteomes" id="UP000693689">
    <property type="component" value="Segment"/>
</dbReference>
<dbReference type="EMBL" id="MT732443">
    <property type="protein sequence ID" value="QQO97087.1"/>
    <property type="molecule type" value="Genomic_DNA"/>
</dbReference>
<keyword evidence="2" id="KW-1185">Reference proteome</keyword>
<gene>
    <name evidence="1" type="ORF">Nekkels1_81</name>
</gene>
<protein>
    <submittedName>
        <fullName evidence="1">Uncharacterized protein</fullName>
    </submittedName>
</protein>
<proteinExistence type="predicted"/>
<reference evidence="1 2" key="1">
    <citation type="submission" date="2020-07" db="EMBL/GenBank/DDBJ databases">
        <title>Highly diverse flavobacterial phages as mortality factor during North Sea spring blooms.</title>
        <authorList>
            <person name="Bartlau N."/>
            <person name="Wichels A."/>
            <person name="Krohne G."/>
            <person name="Adriaenssens E.M."/>
            <person name="Heins A."/>
            <person name="Fuchs B.M."/>
            <person name="Amann R."/>
            <person name="Moraru C."/>
        </authorList>
    </citation>
    <scope>NUCLEOTIDE SEQUENCE [LARGE SCALE GENOMIC DNA]</scope>
</reference>
<sequence length="171" mass="19545">MIERNIDCRKHRKSTHIASADLDSMELENKKLIFTIEDARYETGVDVSGNKTDGYFVKFKGHKKEMVLNSVNRKTLADLAKIKGFEGAERYNIGNWIGFTIELFVDRKVKMMGSIVDGIRVRPAFPILEKPELTPEHKRWEDAKKAVKAGKLESVTSKYKLSEENLTLIQA</sequence>
<accession>A0A8E4UXK2</accession>
<name>A0A8E4UXK2_9CAUD</name>
<evidence type="ECO:0000313" key="2">
    <source>
        <dbReference type="Proteomes" id="UP000693689"/>
    </source>
</evidence>